<comment type="similarity">
    <text evidence="1">Belongs to the class IV-like SAM-binding methyltransferase superfamily.</text>
</comment>
<keyword evidence="3" id="KW-1185">Reference proteome</keyword>
<gene>
    <name evidence="2" type="ORF">GpartN1_g4727.t1</name>
</gene>
<dbReference type="Pfam" id="PF02598">
    <property type="entry name" value="Methyltrn_RNA_3"/>
    <property type="match status" value="1"/>
</dbReference>
<dbReference type="InterPro" id="IPR003750">
    <property type="entry name" value="Put_MeTrfase-C9orf114-like"/>
</dbReference>
<dbReference type="EMBL" id="BQMJ01000038">
    <property type="protein sequence ID" value="GJQ12936.1"/>
    <property type="molecule type" value="Genomic_DNA"/>
</dbReference>
<evidence type="ECO:0000313" key="3">
    <source>
        <dbReference type="Proteomes" id="UP001061958"/>
    </source>
</evidence>
<evidence type="ECO:0000256" key="1">
    <source>
        <dbReference type="ARBA" id="ARBA00009841"/>
    </source>
</evidence>
<dbReference type="Gene3D" id="2.40.50.140">
    <property type="entry name" value="Nucleic acid-binding proteins"/>
    <property type="match status" value="1"/>
</dbReference>
<evidence type="ECO:0008006" key="4">
    <source>
        <dbReference type="Google" id="ProtNLM"/>
    </source>
</evidence>
<dbReference type="OrthoDB" id="361029at2759"/>
<reference evidence="2" key="2">
    <citation type="submission" date="2022-01" db="EMBL/GenBank/DDBJ databases">
        <authorList>
            <person name="Hirooka S."/>
            <person name="Miyagishima S.Y."/>
        </authorList>
    </citation>
    <scope>NUCLEOTIDE SEQUENCE</scope>
    <source>
        <strain evidence="2">NBRC 102759</strain>
    </source>
</reference>
<dbReference type="AlphaFoldDB" id="A0A9C7PYK4"/>
<evidence type="ECO:0000313" key="2">
    <source>
        <dbReference type="EMBL" id="GJQ12936.1"/>
    </source>
</evidence>
<name>A0A9C7PYK4_9RHOD</name>
<dbReference type="PANTHER" id="PTHR12150:SF13">
    <property type="entry name" value="METHYLTRANSFERASE C9ORF114-RELATED"/>
    <property type="match status" value="1"/>
</dbReference>
<dbReference type="SUPFAM" id="SSF50249">
    <property type="entry name" value="Nucleic acid-binding proteins"/>
    <property type="match status" value="1"/>
</dbReference>
<accession>A0A9C7PYK4</accession>
<dbReference type="InterPro" id="IPR012340">
    <property type="entry name" value="NA-bd_OB-fold"/>
</dbReference>
<sequence>MPFPSKKKKRAKYSLQVAHLDSQPSSFGTLSVAIPCTILENVQKPQLRTYVVGQLARTLTIFKVDEIVLYAQDHKENTNDGLDDPTITFLTRLLQYLETPQYLRRHLFPMSEDLKYAGLLNPIDAPHHLRKDEWLPWREGVILKEEQNGVYMVDIGLDQLAKVKTQETVTIGERVTVSLGKSKQQECLGGSLCLKTTPRKEGGLYWGYQVRVASALSKTWEECPYEGGYDRVIGTSERGKSVDDPSFRLAPCRHLLLVFGGRRGLEYDACRDEKLFVQGVGRHWSVDELFHDYINVCPFQGSRTIRTEEAVMIALSRLQPFLYQ</sequence>
<dbReference type="InterPro" id="IPR029028">
    <property type="entry name" value="Alpha/beta_knot_MTases"/>
</dbReference>
<protein>
    <recommendedName>
        <fullName evidence="4">RNA methyltransferase</fullName>
    </recommendedName>
</protein>
<proteinExistence type="inferred from homology"/>
<dbReference type="CDD" id="cd18086">
    <property type="entry name" value="HsC9orf114-like"/>
    <property type="match status" value="1"/>
</dbReference>
<organism evidence="2 3">
    <name type="scientific">Galdieria partita</name>
    <dbReference type="NCBI Taxonomy" id="83374"/>
    <lineage>
        <taxon>Eukaryota</taxon>
        <taxon>Rhodophyta</taxon>
        <taxon>Bangiophyceae</taxon>
        <taxon>Galdieriales</taxon>
        <taxon>Galdieriaceae</taxon>
        <taxon>Galdieria</taxon>
    </lineage>
</organism>
<dbReference type="SUPFAM" id="SSF75217">
    <property type="entry name" value="alpha/beta knot"/>
    <property type="match status" value="1"/>
</dbReference>
<dbReference type="Gene3D" id="3.40.1280.10">
    <property type="match status" value="1"/>
</dbReference>
<comment type="caution">
    <text evidence="2">The sequence shown here is derived from an EMBL/GenBank/DDBJ whole genome shotgun (WGS) entry which is preliminary data.</text>
</comment>
<reference evidence="2" key="1">
    <citation type="journal article" date="2022" name="Proc. Natl. Acad. Sci. U.S.A.">
        <title>Life cycle and functional genomics of the unicellular red alga Galdieria for elucidating algal and plant evolution and industrial use.</title>
        <authorList>
            <person name="Hirooka S."/>
            <person name="Itabashi T."/>
            <person name="Ichinose T.M."/>
            <person name="Onuma R."/>
            <person name="Fujiwara T."/>
            <person name="Yamashita S."/>
            <person name="Jong L.W."/>
            <person name="Tomita R."/>
            <person name="Iwane A.H."/>
            <person name="Miyagishima S.Y."/>
        </authorList>
    </citation>
    <scope>NUCLEOTIDE SEQUENCE</scope>
    <source>
        <strain evidence="2">NBRC 102759</strain>
    </source>
</reference>
<dbReference type="Proteomes" id="UP001061958">
    <property type="component" value="Unassembled WGS sequence"/>
</dbReference>
<dbReference type="InterPro" id="IPR029026">
    <property type="entry name" value="tRNA_m1G_MTases_N"/>
</dbReference>
<dbReference type="PANTHER" id="PTHR12150">
    <property type="entry name" value="CLASS IV SAM-BINDING METHYLTRANSFERASE-RELATED"/>
    <property type="match status" value="1"/>
</dbReference>